<dbReference type="PROSITE" id="PS51154">
    <property type="entry name" value="MACRO"/>
    <property type="match status" value="1"/>
</dbReference>
<dbReference type="Pfam" id="PF01661">
    <property type="entry name" value="Macro"/>
    <property type="match status" value="1"/>
</dbReference>
<dbReference type="CDD" id="cd02908">
    <property type="entry name" value="Macro_OAADPr_deacetylase"/>
    <property type="match status" value="1"/>
</dbReference>
<name>E4XFX2_OIKDI</name>
<dbReference type="PANTHER" id="PTHR11106">
    <property type="entry name" value="GANGLIOSIDE INDUCED DIFFERENTIATION ASSOCIATED PROTEIN 2-RELATED"/>
    <property type="match status" value="1"/>
</dbReference>
<proteinExistence type="predicted"/>
<protein>
    <recommendedName>
        <fullName evidence="1">Macro domain-containing protein</fullName>
    </recommendedName>
</protein>
<dbReference type="Proteomes" id="UP000001307">
    <property type="component" value="Unassembled WGS sequence"/>
</dbReference>
<evidence type="ECO:0000313" key="2">
    <source>
        <dbReference type="EMBL" id="CBY24512.1"/>
    </source>
</evidence>
<dbReference type="EMBL" id="FN653046">
    <property type="protein sequence ID" value="CBY24512.1"/>
    <property type="molecule type" value="Genomic_DNA"/>
</dbReference>
<dbReference type="AlphaFoldDB" id="E4XFX2"/>
<accession>E4XFX2</accession>
<keyword evidence="3" id="KW-1185">Reference proteome</keyword>
<evidence type="ECO:0000259" key="1">
    <source>
        <dbReference type="PROSITE" id="PS51154"/>
    </source>
</evidence>
<sequence>MTSIASRVRIVQGDITKLKTDAIVNAANRSLLGGGGVDGAIHRAAGPELFKECRTIKGCKTGDAKITHGYNLPATWIIHTVGPNLNAGDDKEKLRDAYQNSLNLAIDTKEIKTIAFPCISTGIYGYPQEEAAHIALEVTRKTLKEYEILEEVIFCVFLDSDREIYERLKPVYFPDDEKITQNQIEDSGDDLILPEVPTKKRKEEKTAEIQEEETLTKADVLLKTVVNNEL</sequence>
<gene>
    <name evidence="2" type="ORF">GSOID_T00010379001</name>
</gene>
<feature type="domain" description="Macro" evidence="1">
    <location>
        <begin position="1"/>
        <end position="173"/>
    </location>
</feature>
<dbReference type="InterPro" id="IPR043472">
    <property type="entry name" value="Macro_dom-like"/>
</dbReference>
<evidence type="ECO:0000313" key="3">
    <source>
        <dbReference type="Proteomes" id="UP000001307"/>
    </source>
</evidence>
<dbReference type="InterPro" id="IPR002589">
    <property type="entry name" value="Macro_dom"/>
</dbReference>
<reference evidence="2" key="1">
    <citation type="journal article" date="2010" name="Science">
        <title>Plasticity of animal genome architecture unmasked by rapid evolution of a pelagic tunicate.</title>
        <authorList>
            <person name="Denoeud F."/>
            <person name="Henriet S."/>
            <person name="Mungpakdee S."/>
            <person name="Aury J.M."/>
            <person name="Da Silva C."/>
            <person name="Brinkmann H."/>
            <person name="Mikhaleva J."/>
            <person name="Olsen L.C."/>
            <person name="Jubin C."/>
            <person name="Canestro C."/>
            <person name="Bouquet J.M."/>
            <person name="Danks G."/>
            <person name="Poulain J."/>
            <person name="Campsteijn C."/>
            <person name="Adamski M."/>
            <person name="Cross I."/>
            <person name="Yadetie F."/>
            <person name="Muffato M."/>
            <person name="Louis A."/>
            <person name="Butcher S."/>
            <person name="Tsagkogeorga G."/>
            <person name="Konrad A."/>
            <person name="Singh S."/>
            <person name="Jensen M.F."/>
            <person name="Cong E.H."/>
            <person name="Eikeseth-Otteraa H."/>
            <person name="Noel B."/>
            <person name="Anthouard V."/>
            <person name="Porcel B.M."/>
            <person name="Kachouri-Lafond R."/>
            <person name="Nishino A."/>
            <person name="Ugolini M."/>
            <person name="Chourrout P."/>
            <person name="Nishida H."/>
            <person name="Aasland R."/>
            <person name="Huzurbazar S."/>
            <person name="Westhof E."/>
            <person name="Delsuc F."/>
            <person name="Lehrach H."/>
            <person name="Reinhardt R."/>
            <person name="Weissenbach J."/>
            <person name="Roy S.W."/>
            <person name="Artiguenave F."/>
            <person name="Postlethwait J.H."/>
            <person name="Manak J.R."/>
            <person name="Thompson E.M."/>
            <person name="Jaillon O."/>
            <person name="Du Pasquier L."/>
            <person name="Boudinot P."/>
            <person name="Liberles D.A."/>
            <person name="Volff J.N."/>
            <person name="Philippe H."/>
            <person name="Lenhard B."/>
            <person name="Roest Crollius H."/>
            <person name="Wincker P."/>
            <person name="Chourrout D."/>
        </authorList>
    </citation>
    <scope>NUCLEOTIDE SEQUENCE [LARGE SCALE GENOMIC DNA]</scope>
</reference>
<organism evidence="2">
    <name type="scientific">Oikopleura dioica</name>
    <name type="common">Tunicate</name>
    <dbReference type="NCBI Taxonomy" id="34765"/>
    <lineage>
        <taxon>Eukaryota</taxon>
        <taxon>Metazoa</taxon>
        <taxon>Chordata</taxon>
        <taxon>Tunicata</taxon>
        <taxon>Appendicularia</taxon>
        <taxon>Copelata</taxon>
        <taxon>Oikopleuridae</taxon>
        <taxon>Oikopleura</taxon>
    </lineage>
</organism>
<dbReference type="Gene3D" id="3.40.220.10">
    <property type="entry name" value="Leucine Aminopeptidase, subunit E, domain 1"/>
    <property type="match status" value="1"/>
</dbReference>
<dbReference type="SMART" id="SM00506">
    <property type="entry name" value="A1pp"/>
    <property type="match status" value="1"/>
</dbReference>
<dbReference type="NCBIfam" id="NF001664">
    <property type="entry name" value="PRK00431.1-6"/>
    <property type="match status" value="1"/>
</dbReference>
<dbReference type="PANTHER" id="PTHR11106:SF27">
    <property type="entry name" value="MACRO DOMAIN-CONTAINING PROTEIN"/>
    <property type="match status" value="1"/>
</dbReference>
<dbReference type="SUPFAM" id="SSF52949">
    <property type="entry name" value="Macro domain-like"/>
    <property type="match status" value="1"/>
</dbReference>
<dbReference type="InParanoid" id="E4XFX2"/>
<dbReference type="OrthoDB" id="6077599at2759"/>